<gene>
    <name evidence="2" type="ORF">EsVE80_10050</name>
</gene>
<proteinExistence type="predicted"/>
<feature type="transmembrane region" description="Helical" evidence="1">
    <location>
        <begin position="40"/>
        <end position="59"/>
    </location>
</feature>
<dbReference type="KEGG" id="esg:EsVE80_10050"/>
<dbReference type="Pfam" id="PF05437">
    <property type="entry name" value="AzlD"/>
    <property type="match status" value="1"/>
</dbReference>
<keyword evidence="1" id="KW-0472">Membrane</keyword>
<dbReference type="InterPro" id="IPR008407">
    <property type="entry name" value="Brnchd-chn_aa_trnsp_AzlD"/>
</dbReference>
<evidence type="ECO:0000313" key="3">
    <source>
        <dbReference type="Proteomes" id="UP000502998"/>
    </source>
</evidence>
<feature type="transmembrane region" description="Helical" evidence="1">
    <location>
        <begin position="6"/>
        <end position="28"/>
    </location>
</feature>
<keyword evidence="1" id="KW-1133">Transmembrane helix</keyword>
<accession>A0A679IHJ9</accession>
<protein>
    <submittedName>
        <fullName evidence="2">Branched-chain amino acid ABC transporter</fullName>
    </submittedName>
</protein>
<sequence length="108" mass="12084">MMLSWNILILILGCSIVTWIPRVLPFAFAQKLKFPPKVEIFLSYLPLCILFALLIQSLLNFKVGNWPSIKGPEVLASIPALMVGYYTKDLMKIVIVGIVAIAVIRLVI</sequence>
<reference evidence="2 3" key="1">
    <citation type="submission" date="2020-02" db="EMBL/GenBank/DDBJ databases">
        <title>Characterization of vanA genotype vancomycin-resistant Enterococcus saigonensis VE80.</title>
        <authorList>
            <person name="Harada T."/>
            <person name="Motooka D."/>
            <person name="Nakamura S."/>
            <person name="Yamamoto Y."/>
            <person name="Kawahara R."/>
            <person name="Kawatsu K."/>
        </authorList>
    </citation>
    <scope>NUCLEOTIDE SEQUENCE [LARGE SCALE GENOMIC DNA]</scope>
    <source>
        <strain evidence="2 3">VE80</strain>
    </source>
</reference>
<keyword evidence="3" id="KW-1185">Reference proteome</keyword>
<feature type="transmembrane region" description="Helical" evidence="1">
    <location>
        <begin position="90"/>
        <end position="107"/>
    </location>
</feature>
<dbReference type="EMBL" id="AP022822">
    <property type="protein sequence ID" value="BCA85482.1"/>
    <property type="molecule type" value="Genomic_DNA"/>
</dbReference>
<evidence type="ECO:0000313" key="2">
    <source>
        <dbReference type="EMBL" id="BCA85482.1"/>
    </source>
</evidence>
<name>A0A679IHJ9_9ENTE</name>
<dbReference type="Proteomes" id="UP000502998">
    <property type="component" value="Chromosome"/>
</dbReference>
<keyword evidence="1" id="KW-0812">Transmembrane</keyword>
<dbReference type="AlphaFoldDB" id="A0A679IHJ9"/>
<organism evidence="2 3">
    <name type="scientific">Enterococcus saigonensis</name>
    <dbReference type="NCBI Taxonomy" id="1805431"/>
    <lineage>
        <taxon>Bacteria</taxon>
        <taxon>Bacillati</taxon>
        <taxon>Bacillota</taxon>
        <taxon>Bacilli</taxon>
        <taxon>Lactobacillales</taxon>
        <taxon>Enterococcaceae</taxon>
        <taxon>Enterococcus</taxon>
    </lineage>
</organism>
<evidence type="ECO:0000256" key="1">
    <source>
        <dbReference type="SAM" id="Phobius"/>
    </source>
</evidence>